<dbReference type="GO" id="GO:0005221">
    <property type="term" value="F:intracellularly cyclic nucleotide-activated monoatomic cation channel activity"/>
    <property type="evidence" value="ECO:0007669"/>
    <property type="project" value="InterPro"/>
</dbReference>
<feature type="transmembrane region" description="Helical" evidence="9">
    <location>
        <begin position="1100"/>
        <end position="1121"/>
    </location>
</feature>
<comment type="caution">
    <text evidence="11">The sequence shown here is derived from an EMBL/GenBank/DDBJ whole genome shotgun (WGS) entry which is preliminary data.</text>
</comment>
<keyword evidence="6 9" id="KW-0472">Membrane</keyword>
<dbReference type="Pfam" id="PF00520">
    <property type="entry name" value="Ion_trans"/>
    <property type="match status" value="3"/>
</dbReference>
<dbReference type="InterPro" id="IPR018490">
    <property type="entry name" value="cNMP-bd_dom_sf"/>
</dbReference>
<dbReference type="InterPro" id="IPR000595">
    <property type="entry name" value="cNMP-bd_dom"/>
</dbReference>
<feature type="transmembrane region" description="Helical" evidence="9">
    <location>
        <begin position="181"/>
        <end position="202"/>
    </location>
</feature>
<feature type="transmembrane region" description="Helical" evidence="9">
    <location>
        <begin position="566"/>
        <end position="586"/>
    </location>
</feature>
<dbReference type="STRING" id="65357.A0A024GK05"/>
<feature type="transmembrane region" description="Helical" evidence="9">
    <location>
        <begin position="673"/>
        <end position="694"/>
    </location>
</feature>
<dbReference type="SUPFAM" id="SSF81324">
    <property type="entry name" value="Voltage-gated potassium channels"/>
    <property type="match status" value="4"/>
</dbReference>
<feature type="transmembrane region" description="Helical" evidence="9">
    <location>
        <begin position="755"/>
        <end position="777"/>
    </location>
</feature>
<reference evidence="11 12" key="1">
    <citation type="submission" date="2012-05" db="EMBL/GenBank/DDBJ databases">
        <title>Recombination and specialization in a pathogen metapopulation.</title>
        <authorList>
            <person name="Gardiner A."/>
            <person name="Kemen E."/>
            <person name="Schultz-Larsen T."/>
            <person name="MacLean D."/>
            <person name="Van Oosterhout C."/>
            <person name="Jones J.D.G."/>
        </authorList>
    </citation>
    <scope>NUCLEOTIDE SEQUENCE [LARGE SCALE GENOMIC DNA]</scope>
    <source>
        <strain evidence="11 12">Ac Nc2</strain>
    </source>
</reference>
<comment type="subcellular location">
    <subcellularLocation>
        <location evidence="1">Membrane</location>
        <topology evidence="1">Multi-pass membrane protein</topology>
    </subcellularLocation>
</comment>
<keyword evidence="7" id="KW-1071">Ligand-gated ion channel</keyword>
<proteinExistence type="predicted"/>
<keyword evidence="2" id="KW-0813">Transport</keyword>
<keyword evidence="12" id="KW-1185">Reference proteome</keyword>
<evidence type="ECO:0000256" key="7">
    <source>
        <dbReference type="ARBA" id="ARBA00023286"/>
    </source>
</evidence>
<keyword evidence="8" id="KW-0407">Ion channel</keyword>
<dbReference type="Gene3D" id="1.10.287.630">
    <property type="entry name" value="Helix hairpin bin"/>
    <property type="match status" value="3"/>
</dbReference>
<dbReference type="EMBL" id="CAIX01000136">
    <property type="protein sequence ID" value="CCI46664.1"/>
    <property type="molecule type" value="Genomic_DNA"/>
</dbReference>
<dbReference type="InParanoid" id="A0A024GK05"/>
<dbReference type="InterPro" id="IPR003938">
    <property type="entry name" value="K_chnl_volt-dep_EAG/ELK/ERG"/>
</dbReference>
<evidence type="ECO:0000313" key="11">
    <source>
        <dbReference type="EMBL" id="CCI46664.1"/>
    </source>
</evidence>
<dbReference type="Pfam" id="PF00027">
    <property type="entry name" value="cNMP_binding"/>
    <property type="match status" value="3"/>
</dbReference>
<protein>
    <recommendedName>
        <fullName evidence="10">Cyclic nucleotide-binding domain-containing protein</fullName>
    </recommendedName>
</protein>
<dbReference type="PRINTS" id="PR01463">
    <property type="entry name" value="EAGCHANLFMLY"/>
</dbReference>
<feature type="transmembrane region" description="Helical" evidence="9">
    <location>
        <begin position="96"/>
        <end position="115"/>
    </location>
</feature>
<dbReference type="SUPFAM" id="SSF51206">
    <property type="entry name" value="cAMP-binding domain-like"/>
    <property type="match status" value="4"/>
</dbReference>
<feature type="transmembrane region" description="Helical" evidence="9">
    <location>
        <begin position="2034"/>
        <end position="2053"/>
    </location>
</feature>
<feature type="domain" description="Cyclic nucleotide-binding" evidence="10">
    <location>
        <begin position="1428"/>
        <end position="1547"/>
    </location>
</feature>
<keyword evidence="5" id="KW-0406">Ion transport</keyword>
<dbReference type="SMART" id="SM00100">
    <property type="entry name" value="cNMP"/>
    <property type="match status" value="4"/>
</dbReference>
<feature type="transmembrane region" description="Helical" evidence="9">
    <location>
        <begin position="532"/>
        <end position="554"/>
    </location>
</feature>
<organism evidence="11 12">
    <name type="scientific">Albugo candida</name>
    <dbReference type="NCBI Taxonomy" id="65357"/>
    <lineage>
        <taxon>Eukaryota</taxon>
        <taxon>Sar</taxon>
        <taxon>Stramenopiles</taxon>
        <taxon>Oomycota</taxon>
        <taxon>Peronosporomycetes</taxon>
        <taxon>Albuginales</taxon>
        <taxon>Albuginaceae</taxon>
        <taxon>Albugo</taxon>
    </lineage>
</organism>
<feature type="transmembrane region" description="Helical" evidence="9">
    <location>
        <begin position="2006"/>
        <end position="2022"/>
    </location>
</feature>
<sequence length="2326" mass="269415">MPSRSKIYVYAREESHSDNENANVPIPTRPISTVAVMCRHRPFFQRFSQILVRCRGTAHFTVLFLPCAYLIVSLPIRFGLFFDPYAPSNQKWSSALSVWTVLDVCIDIIGLWEFLRRVEWKRSISFLDIGALLPVELIAFAYKRYNLLHILRLSKLSRLRLSSIFHSIPLTRRLRTGMSTLIIAITCGIALAHWFACVYILIGHLECGVDMEFCRDTHYEASWMMRDRLLGNDLIRKYARALYWASRSMVLLGYDDVTPVSNVETIYVVIVQIIGAIFSTKVLATFSFIIRNRNAQHATFLTHIDNAKGYMKSRNIPRPLQQKIMRYLNYVWETHNGLEIDRQLTLLPVHLQFQIAHSLKANRLRELCFLAKESATFIHKLVLSLVLCVYSPNDCIMEPKMSTRMYFVVRGKILLTALDGKLHRNCQRGDHFAAICLFDSERCDDRAIAKTFSEVYALSKTLFEKAICEFFGKEYVQVRRNMATKLERYHIQLQKTSKLLGIPRAMTIASKDINSHAEWRFPESQFRAQWDVFRLLCILYVAFEVPFFACFMGSHRVETIFHETPSRIVFILTIGVEVFFLIDLLLRSQWFAYWNPQLLIHVMDPNLIFKAYRSSTFVTDLMASIPIALILECLEIKRIPWIRLLRLLRLRHLRHSIRHFSQNYTLSSNMTMIVSLLLHVTLLLHYVGCVWYVISWTETLHFDAHHIDTDGFSRSHCLYLAYMHQNCSWIRFDCYGQIGTVFPVEMVESDHRLRYSILFAYVRSIYWAVVALTGVGYGDIVAFTTAESFFAAGWIFVGGIINFGVVGAMSTTISSLLASHHHHVNKLNAVELAMETHRISKKLRIDIHQFYEHHYHTRERAYESQLLSHLPEQLCHQISSLLHSEAANKVEIFQNASQDFRDQLTGHFRHRTYQSGETLCFEGNICQEFFVIIQGRVNGFFQSQSAPICALTDGHCYGESGFFLRKLHPITLVAVSRVEASVVSQEHFEPFRRKFPQESKRIKMIAHEIWRQETNTFAKIGHNLKTREKLRSHVMLTSCLYSQADAHRGQSLHTLIQSASTHSQRSVRHTLESIRTRSLPFLPNENDDPELICIRRMHRWKLILTSLIFYNAYMIIFRIAFHSKLSKMPRIVDSILWGMDACSDLIYIVDIWLHLFYFDCVSLHGIWNLFRCEEINVKYRKSRRFRIHVIASLPFDYLFRKTPLAISLTRVTKLIRCVQLPSLLDDTILHIQQLASKDVSSYLNPFKLALILFLAAHYAACIFFWISENECQRHKSHCWIEHDHIVHEYHGSLPALYIRSFYWALTTLTLVGSREIVPRDLLGTLWAGFTCLGCTFLMSHIVGELSELILQVGRDAKEYQRHIRNLEHLASQHKFPASLRDRMNAYLSFQHQHKSGRQLATIFRDLPVNLRLDLMLQVYGSLLHSLPISPFLSLAQINNLSLHLQSELFVPGDVILMENTMGNRLCVLKDGFAGVFLQASVLMNVSMLTSGCLFGEIAFFLPCQRRIAGVRAITYSEILFISKGTWKELWIGSDSVERYATEAILKWVRSRLTCYQTANVAFARKLERVGKSNEKKKSSRRRSSILGRVSIQAPQSLLVEQTKYLLSKVSEMTRKLEALEPKRIGNTQSKSTRSIVRAESTFSEECVMNVMPIRRSLIHLITPKASEEMKKECWQRIGLLAALEHFTNDRINKLADKESIKPMRLKRSQLRRVRSLPSVWVDAFDQTRQHDAAFREKRTVRTNGTDMSPAIDFETLQNCHQEPPMYATLYVIYKAFRERSWNTSALSMEYAKMNGSMQSDHFVSRIRQIARIWQFIRLGSVCFYALLVPIRAGFASSITETVHSGDLIVWQVSENVVDALCLMDFAFQFRTKTVFEALAVLPYDLFVLLQPREHFSQKWYLLCYLRLHKLFHLLRFTQLADKCFQIAIFDFKWAEGKLMFAWSLFKYLLIGHWIACLWFGSSEYALRIYGNSWLSYSGMLVPHIVREGNGFLRSFTLSRVSISMQYFRSLHFAIGSITTLFYGDVVSMNVLELFVEIIVILWSIYVFGALIGAHGEQLVMNASHKANLEQKSVDLEHYMKKHELSKDLQEQARHHLGFCGHPGREYHEDIDMLSRHLKEIVLHEMMRSFVSNVIVFQLFDICFLRALLPRLMSVICIDGERILMTGDMDRAMYFVDRGRVLMINECQCEVYRSAGESFGALSLLYGIPSMNTCTAVTLTELYRLDHTSMELLLHVFPEYRTIIRRDWMPKSLQLLPSRKDGTQSMEMSVSIPNSESLSGNYESAFVCRSRLELLGSLHSNVEGVEARNIIFSSTKAAKVSTQRLMD</sequence>
<dbReference type="Gene3D" id="2.60.120.10">
    <property type="entry name" value="Jelly Rolls"/>
    <property type="match status" value="4"/>
</dbReference>
<evidence type="ECO:0000256" key="3">
    <source>
        <dbReference type="ARBA" id="ARBA00022692"/>
    </source>
</evidence>
<name>A0A024GK05_9STRA</name>
<dbReference type="InterPro" id="IPR005821">
    <property type="entry name" value="Ion_trans_dom"/>
</dbReference>
<feature type="transmembrane region" description="Helical" evidence="9">
    <location>
        <begin position="1246"/>
        <end position="1266"/>
    </location>
</feature>
<feature type="transmembrane region" description="Helical" evidence="9">
    <location>
        <begin position="1938"/>
        <end position="1960"/>
    </location>
</feature>
<feature type="domain" description="Cyclic nucleotide-binding" evidence="10">
    <location>
        <begin position="2135"/>
        <end position="2250"/>
    </location>
</feature>
<keyword evidence="3 9" id="KW-0812">Transmembrane</keyword>
<gene>
    <name evidence="11" type="ORF">BN9_076190</name>
</gene>
<feature type="transmembrane region" description="Helical" evidence="9">
    <location>
        <begin position="266"/>
        <end position="290"/>
    </location>
</feature>
<dbReference type="Gene3D" id="1.10.287.70">
    <property type="match status" value="4"/>
</dbReference>
<evidence type="ECO:0000256" key="2">
    <source>
        <dbReference type="ARBA" id="ARBA00022448"/>
    </source>
</evidence>
<evidence type="ECO:0000256" key="1">
    <source>
        <dbReference type="ARBA" id="ARBA00004141"/>
    </source>
</evidence>
<dbReference type="PANTHER" id="PTHR45638">
    <property type="entry name" value="CYCLIC NUCLEOTIDE-GATED CATION CHANNEL SUBUNIT A"/>
    <property type="match status" value="1"/>
</dbReference>
<evidence type="ECO:0000256" key="5">
    <source>
        <dbReference type="ARBA" id="ARBA00023065"/>
    </source>
</evidence>
<evidence type="ECO:0000256" key="6">
    <source>
        <dbReference type="ARBA" id="ARBA00023136"/>
    </source>
</evidence>
<feature type="transmembrane region" description="Helical" evidence="9">
    <location>
        <begin position="789"/>
        <end position="809"/>
    </location>
</feature>
<dbReference type="OrthoDB" id="2021138at2759"/>
<dbReference type="PROSITE" id="PS50042">
    <property type="entry name" value="CNMP_BINDING_3"/>
    <property type="match status" value="4"/>
</dbReference>
<dbReference type="CDD" id="cd00038">
    <property type="entry name" value="CAP_ED"/>
    <property type="match status" value="4"/>
</dbReference>
<evidence type="ECO:0000256" key="9">
    <source>
        <dbReference type="SAM" id="Phobius"/>
    </source>
</evidence>
<feature type="domain" description="Cyclic nucleotide-binding" evidence="10">
    <location>
        <begin position="396"/>
        <end position="467"/>
    </location>
</feature>
<evidence type="ECO:0000259" key="10">
    <source>
        <dbReference type="PROSITE" id="PS50042"/>
    </source>
</evidence>
<dbReference type="InterPro" id="IPR014710">
    <property type="entry name" value="RmlC-like_jellyroll"/>
</dbReference>
<dbReference type="Proteomes" id="UP000053237">
    <property type="component" value="Unassembled WGS sequence"/>
</dbReference>
<dbReference type="GO" id="GO:0005249">
    <property type="term" value="F:voltage-gated potassium channel activity"/>
    <property type="evidence" value="ECO:0007669"/>
    <property type="project" value="InterPro"/>
</dbReference>
<dbReference type="GO" id="GO:0044877">
    <property type="term" value="F:protein-containing complex binding"/>
    <property type="evidence" value="ECO:0007669"/>
    <property type="project" value="TreeGrafter"/>
</dbReference>
<dbReference type="PROSITE" id="PS00888">
    <property type="entry name" value="CNMP_BINDING_1"/>
    <property type="match status" value="1"/>
</dbReference>
<evidence type="ECO:0000256" key="4">
    <source>
        <dbReference type="ARBA" id="ARBA00022989"/>
    </source>
</evidence>
<dbReference type="PANTHER" id="PTHR45638:SF11">
    <property type="entry name" value="CYCLIC NUCLEOTIDE-GATED CATION CHANNEL SUBUNIT A"/>
    <property type="match status" value="1"/>
</dbReference>
<evidence type="ECO:0000313" key="12">
    <source>
        <dbReference type="Proteomes" id="UP000053237"/>
    </source>
</evidence>
<accession>A0A024GK05</accession>
<evidence type="ECO:0000256" key="8">
    <source>
        <dbReference type="ARBA" id="ARBA00023303"/>
    </source>
</evidence>
<keyword evidence="4 9" id="KW-1133">Transmembrane helix</keyword>
<dbReference type="GO" id="GO:0016020">
    <property type="term" value="C:membrane"/>
    <property type="evidence" value="ECO:0007669"/>
    <property type="project" value="UniProtKB-SubCell"/>
</dbReference>
<feature type="transmembrane region" description="Helical" evidence="9">
    <location>
        <begin position="56"/>
        <end position="76"/>
    </location>
</feature>
<feature type="domain" description="Cyclic nucleotide-binding" evidence="10">
    <location>
        <begin position="892"/>
        <end position="989"/>
    </location>
</feature>
<dbReference type="InterPro" id="IPR050866">
    <property type="entry name" value="CNG_cation_channel"/>
</dbReference>
<dbReference type="InterPro" id="IPR018488">
    <property type="entry name" value="cNMP-bd_CS"/>
</dbReference>